<protein>
    <submittedName>
        <fullName evidence="1">Uncharacterized protein</fullName>
    </submittedName>
</protein>
<reference evidence="1" key="1">
    <citation type="submission" date="2018-08" db="EMBL/GenBank/DDBJ databases">
        <title>Draft genome sequence of azole-resistant Aspergillus thermomutatus (Neosartorya pseudofischeri) strain HMR AF 39, isolated from a human nasal aspirate.</title>
        <authorList>
            <person name="Parent-Michaud M."/>
            <person name="Dufresne P.J."/>
            <person name="Fournier E."/>
            <person name="Martineau C."/>
            <person name="Moreira S."/>
            <person name="Perkins V."/>
            <person name="De Repentigny L."/>
            <person name="Dufresne S.F."/>
        </authorList>
    </citation>
    <scope>NUCLEOTIDE SEQUENCE [LARGE SCALE GENOMIC DNA]</scope>
    <source>
        <strain evidence="1">HMR AF 39</strain>
    </source>
</reference>
<dbReference type="Proteomes" id="UP000215305">
    <property type="component" value="Unassembled WGS sequence"/>
</dbReference>
<feature type="non-terminal residue" evidence="1">
    <location>
        <position position="1"/>
    </location>
</feature>
<proteinExistence type="predicted"/>
<gene>
    <name evidence="1" type="ORF">CDV56_102836</name>
</gene>
<dbReference type="RefSeq" id="XP_026609884.1">
    <property type="nucleotide sequence ID" value="XM_026756455.1"/>
</dbReference>
<dbReference type="EMBL" id="NKHU02000398">
    <property type="protein sequence ID" value="RHZ43603.1"/>
    <property type="molecule type" value="Genomic_DNA"/>
</dbReference>
<organism evidence="1 2">
    <name type="scientific">Aspergillus thermomutatus</name>
    <name type="common">Neosartorya pseudofischeri</name>
    <dbReference type="NCBI Taxonomy" id="41047"/>
    <lineage>
        <taxon>Eukaryota</taxon>
        <taxon>Fungi</taxon>
        <taxon>Dikarya</taxon>
        <taxon>Ascomycota</taxon>
        <taxon>Pezizomycotina</taxon>
        <taxon>Eurotiomycetes</taxon>
        <taxon>Eurotiomycetidae</taxon>
        <taxon>Eurotiales</taxon>
        <taxon>Aspergillaceae</taxon>
        <taxon>Aspergillus</taxon>
        <taxon>Aspergillus subgen. Fumigati</taxon>
    </lineage>
</organism>
<dbReference type="VEuPathDB" id="FungiDB:CDV56_102836"/>
<evidence type="ECO:0000313" key="2">
    <source>
        <dbReference type="Proteomes" id="UP000215305"/>
    </source>
</evidence>
<name>A0A397G424_ASPTH</name>
<dbReference type="OrthoDB" id="10262710at2759"/>
<comment type="caution">
    <text evidence="1">The sequence shown here is derived from an EMBL/GenBank/DDBJ whole genome shotgun (WGS) entry which is preliminary data.</text>
</comment>
<keyword evidence="2" id="KW-1185">Reference proteome</keyword>
<dbReference type="GeneID" id="38124810"/>
<dbReference type="AlphaFoldDB" id="A0A397G424"/>
<dbReference type="STRING" id="41047.A0A397G424"/>
<accession>A0A397G424</accession>
<evidence type="ECO:0000313" key="1">
    <source>
        <dbReference type="EMBL" id="RHZ43603.1"/>
    </source>
</evidence>
<sequence>WLPNQLSAVMDLMVSIYDTYLAPQKAAGVVSNGHLAYDESVQKQVEPMMEMVRDQREKLAREVERWCKERGV</sequence>